<dbReference type="InterPro" id="IPR007197">
    <property type="entry name" value="rSAM"/>
</dbReference>
<dbReference type="InterPro" id="IPR040074">
    <property type="entry name" value="BssD/PflA/YjjW"/>
</dbReference>
<comment type="cofactor">
    <cofactor evidence="14">
        <name>[4Fe-4S] cluster</name>
        <dbReference type="ChEBI" id="CHEBI:49883"/>
    </cofactor>
    <text evidence="14">Binds 1 [4Fe-4S] cluster. The cluster is coordinated with 3 cysteines and an exchangeable S-adenosyl-L-methionine.</text>
</comment>
<evidence type="ECO:0000256" key="3">
    <source>
        <dbReference type="ARBA" id="ARBA00009777"/>
    </source>
</evidence>
<organism evidence="16 17">
    <name type="scientific">Caloramator proteoclasticus DSM 10124</name>
    <dbReference type="NCBI Taxonomy" id="1121262"/>
    <lineage>
        <taxon>Bacteria</taxon>
        <taxon>Bacillati</taxon>
        <taxon>Bacillota</taxon>
        <taxon>Clostridia</taxon>
        <taxon>Eubacteriales</taxon>
        <taxon>Clostridiaceae</taxon>
        <taxon>Caloramator</taxon>
    </lineage>
</organism>
<evidence type="ECO:0000256" key="4">
    <source>
        <dbReference type="ARBA" id="ARBA00012303"/>
    </source>
</evidence>
<evidence type="ECO:0000256" key="7">
    <source>
        <dbReference type="ARBA" id="ARBA00022490"/>
    </source>
</evidence>
<evidence type="ECO:0000256" key="8">
    <source>
        <dbReference type="ARBA" id="ARBA00022691"/>
    </source>
</evidence>
<dbReference type="GO" id="GO:0046872">
    <property type="term" value="F:metal ion binding"/>
    <property type="evidence" value="ECO:0007669"/>
    <property type="project" value="UniProtKB-UniRule"/>
</dbReference>
<sequence>MLKARVHSIETMGLVDGPGIRVVVFMQGCKLRCAYCHNPDTWDRNGGFEITVDELLQKVKRYKIYFNHSGGGVTLSGGDPLLQPEFVIEFFRRCKEEGIHTTLDTSGYGIGMYDEILRYTDLVLLDIKHIEDVEHKKLTGYDRHGFLEFLDAVKRNNTKLWIRHVVVPGITDKEEHIMALADYINTIPNVEKVELLPYHVHGVNKYAELGMKYRLEGVEPLSKERLEELKSIMNTKLKDVQIK</sequence>
<dbReference type="GO" id="GO:0051539">
    <property type="term" value="F:4 iron, 4 sulfur cluster binding"/>
    <property type="evidence" value="ECO:0007669"/>
    <property type="project" value="UniProtKB-UniRule"/>
</dbReference>
<dbReference type="SUPFAM" id="SSF102114">
    <property type="entry name" value="Radical SAM enzymes"/>
    <property type="match status" value="1"/>
</dbReference>
<dbReference type="EMBL" id="FQVG01000023">
    <property type="protein sequence ID" value="SHE91970.1"/>
    <property type="molecule type" value="Genomic_DNA"/>
</dbReference>
<keyword evidence="17" id="KW-1185">Reference proteome</keyword>
<accession>A0A1M4XF07</accession>
<keyword evidence="16" id="KW-0670">Pyruvate</keyword>
<dbReference type="GO" id="GO:0043365">
    <property type="term" value="F:[formate-C-acetyltransferase]-activating enzyme activity"/>
    <property type="evidence" value="ECO:0007669"/>
    <property type="project" value="UniProtKB-UniRule"/>
</dbReference>
<dbReference type="PANTHER" id="PTHR30352">
    <property type="entry name" value="PYRUVATE FORMATE-LYASE-ACTIVATING ENZYME"/>
    <property type="match status" value="1"/>
</dbReference>
<dbReference type="EC" id="1.97.1.4" evidence="4 14"/>
<evidence type="ECO:0000256" key="2">
    <source>
        <dbReference type="ARBA" id="ARBA00004496"/>
    </source>
</evidence>
<dbReference type="NCBIfam" id="TIGR02493">
    <property type="entry name" value="PFLA"/>
    <property type="match status" value="1"/>
</dbReference>
<dbReference type="InterPro" id="IPR034457">
    <property type="entry name" value="Organic_radical-activating"/>
</dbReference>
<dbReference type="SFLD" id="SFLDG01066">
    <property type="entry name" value="organic_radical-activating_enz"/>
    <property type="match status" value="1"/>
</dbReference>
<evidence type="ECO:0000256" key="1">
    <source>
        <dbReference type="ARBA" id="ARBA00003141"/>
    </source>
</evidence>
<dbReference type="Proteomes" id="UP000184423">
    <property type="component" value="Unassembled WGS sequence"/>
</dbReference>
<evidence type="ECO:0000256" key="6">
    <source>
        <dbReference type="ARBA" id="ARBA00022485"/>
    </source>
</evidence>
<comment type="similarity">
    <text evidence="3 14">Belongs to the organic radical-activating enzymes family.</text>
</comment>
<dbReference type="Pfam" id="PF04055">
    <property type="entry name" value="Radical_SAM"/>
    <property type="match status" value="1"/>
</dbReference>
<dbReference type="Gene3D" id="3.20.20.70">
    <property type="entry name" value="Aldolase class I"/>
    <property type="match status" value="1"/>
</dbReference>
<dbReference type="InterPro" id="IPR013785">
    <property type="entry name" value="Aldolase_TIM"/>
</dbReference>
<keyword evidence="8 14" id="KW-0949">S-adenosyl-L-methionine</keyword>
<comment type="catalytic activity">
    <reaction evidence="13 14">
        <text>glycyl-[formate C-acetyltransferase] + reduced [flavodoxin] + S-adenosyl-L-methionine = glycin-2-yl radical-[formate C-acetyltransferase] + semiquinone [flavodoxin] + 5'-deoxyadenosine + L-methionine + H(+)</text>
        <dbReference type="Rhea" id="RHEA:19225"/>
        <dbReference type="Rhea" id="RHEA-COMP:10622"/>
        <dbReference type="Rhea" id="RHEA-COMP:12190"/>
        <dbReference type="Rhea" id="RHEA-COMP:12191"/>
        <dbReference type="Rhea" id="RHEA-COMP:14480"/>
        <dbReference type="ChEBI" id="CHEBI:15378"/>
        <dbReference type="ChEBI" id="CHEBI:17319"/>
        <dbReference type="ChEBI" id="CHEBI:29947"/>
        <dbReference type="ChEBI" id="CHEBI:32722"/>
        <dbReference type="ChEBI" id="CHEBI:57618"/>
        <dbReference type="ChEBI" id="CHEBI:57844"/>
        <dbReference type="ChEBI" id="CHEBI:59789"/>
        <dbReference type="ChEBI" id="CHEBI:140311"/>
        <dbReference type="EC" id="1.97.1.4"/>
    </reaction>
</comment>
<dbReference type="AlphaFoldDB" id="A0A1M4XF07"/>
<dbReference type="PANTHER" id="PTHR30352:SF5">
    <property type="entry name" value="PYRUVATE FORMATE-LYASE 1-ACTIVATING ENZYME"/>
    <property type="match status" value="1"/>
</dbReference>
<keyword evidence="11 14" id="KW-0408">Iron</keyword>
<comment type="subcellular location">
    <subcellularLocation>
        <location evidence="2 14">Cytoplasm</location>
    </subcellularLocation>
</comment>
<evidence type="ECO:0000256" key="13">
    <source>
        <dbReference type="ARBA" id="ARBA00047533"/>
    </source>
</evidence>
<evidence type="ECO:0000259" key="15">
    <source>
        <dbReference type="PROSITE" id="PS51918"/>
    </source>
</evidence>
<evidence type="ECO:0000256" key="14">
    <source>
        <dbReference type="RuleBase" id="RU362053"/>
    </source>
</evidence>
<dbReference type="InterPro" id="IPR058240">
    <property type="entry name" value="rSAM_sf"/>
</dbReference>
<gene>
    <name evidence="16" type="ORF">SAMN02746091_01400</name>
</gene>
<dbReference type="GO" id="GO:0016829">
    <property type="term" value="F:lyase activity"/>
    <property type="evidence" value="ECO:0007669"/>
    <property type="project" value="UniProtKB-KW"/>
</dbReference>
<evidence type="ECO:0000256" key="9">
    <source>
        <dbReference type="ARBA" id="ARBA00022723"/>
    </source>
</evidence>
<evidence type="ECO:0000256" key="5">
    <source>
        <dbReference type="ARBA" id="ARBA00021356"/>
    </source>
</evidence>
<evidence type="ECO:0000313" key="16">
    <source>
        <dbReference type="EMBL" id="SHE91970.1"/>
    </source>
</evidence>
<reference evidence="17" key="1">
    <citation type="submission" date="2016-11" db="EMBL/GenBank/DDBJ databases">
        <authorList>
            <person name="Varghese N."/>
            <person name="Submissions S."/>
        </authorList>
    </citation>
    <scope>NUCLEOTIDE SEQUENCE [LARGE SCALE GENOMIC DNA]</scope>
    <source>
        <strain evidence="17">DSM 10124</strain>
    </source>
</reference>
<dbReference type="CDD" id="cd01335">
    <property type="entry name" value="Radical_SAM"/>
    <property type="match status" value="1"/>
</dbReference>
<keyword evidence="12 14" id="KW-0411">Iron-sulfur</keyword>
<evidence type="ECO:0000256" key="12">
    <source>
        <dbReference type="ARBA" id="ARBA00023014"/>
    </source>
</evidence>
<dbReference type="PROSITE" id="PS51918">
    <property type="entry name" value="RADICAL_SAM"/>
    <property type="match status" value="1"/>
</dbReference>
<name>A0A1M4XF07_9CLOT</name>
<feature type="domain" description="Radical SAM core" evidence="15">
    <location>
        <begin position="15"/>
        <end position="236"/>
    </location>
</feature>
<dbReference type="SFLD" id="SFLDS00029">
    <property type="entry name" value="Radical_SAM"/>
    <property type="match status" value="1"/>
</dbReference>
<keyword evidence="7 14" id="KW-0963">Cytoplasm</keyword>
<dbReference type="RefSeq" id="WP_073248650.1">
    <property type="nucleotide sequence ID" value="NZ_FQVG01000023.1"/>
</dbReference>
<comment type="function">
    <text evidence="1 14">Activation of pyruvate formate-lyase under anaerobic conditions by generation of an organic free radical, using S-adenosylmethionine and reduced flavodoxin as cosubstrates to produce 5'-deoxy-adenosine.</text>
</comment>
<dbReference type="InterPro" id="IPR001989">
    <property type="entry name" value="Radical_activat_CS"/>
</dbReference>
<dbReference type="InterPro" id="IPR012838">
    <property type="entry name" value="PFL1_activating"/>
</dbReference>
<keyword evidence="10 14" id="KW-0560">Oxidoreductase</keyword>
<protein>
    <recommendedName>
        <fullName evidence="5 14">Pyruvate formate-lyase-activating enzyme</fullName>
        <ecNumber evidence="4 14">1.97.1.4</ecNumber>
    </recommendedName>
</protein>
<dbReference type="InterPro" id="IPR034465">
    <property type="entry name" value="Pyruvate_for-lyase_activase"/>
</dbReference>
<keyword evidence="9 14" id="KW-0479">Metal-binding</keyword>
<dbReference type="PROSITE" id="PS01087">
    <property type="entry name" value="RADICAL_ACTIVATING"/>
    <property type="match status" value="1"/>
</dbReference>
<dbReference type="GO" id="GO:0005737">
    <property type="term" value="C:cytoplasm"/>
    <property type="evidence" value="ECO:0007669"/>
    <property type="project" value="UniProtKB-SubCell"/>
</dbReference>
<dbReference type="SFLD" id="SFLDG01118">
    <property type="entry name" value="activating_enzymes__group_2"/>
    <property type="match status" value="1"/>
</dbReference>
<evidence type="ECO:0000313" key="17">
    <source>
        <dbReference type="Proteomes" id="UP000184423"/>
    </source>
</evidence>
<evidence type="ECO:0000256" key="11">
    <source>
        <dbReference type="ARBA" id="ARBA00023004"/>
    </source>
</evidence>
<dbReference type="SFLD" id="SFLDF00278">
    <property type="entry name" value="pyruvate_formate-lyase_activas"/>
    <property type="match status" value="1"/>
</dbReference>
<keyword evidence="6 14" id="KW-0004">4Fe-4S</keyword>
<keyword evidence="16" id="KW-0456">Lyase</keyword>
<proteinExistence type="inferred from homology"/>
<evidence type="ECO:0000256" key="10">
    <source>
        <dbReference type="ARBA" id="ARBA00023002"/>
    </source>
</evidence>